<evidence type="ECO:0000313" key="4">
    <source>
        <dbReference type="Proteomes" id="UP001559025"/>
    </source>
</evidence>
<keyword evidence="2" id="KW-0812">Transmembrane</keyword>
<keyword evidence="4" id="KW-1185">Reference proteome</keyword>
<evidence type="ECO:0000256" key="2">
    <source>
        <dbReference type="SAM" id="Phobius"/>
    </source>
</evidence>
<dbReference type="EMBL" id="JAZHFV010000008">
    <property type="protein sequence ID" value="MEX4010008.1"/>
    <property type="molecule type" value="Genomic_DNA"/>
</dbReference>
<keyword evidence="2" id="KW-0472">Membrane</keyword>
<sequence length="95" mass="10256">MMDAIWVGRRVMAVIGAVVFGVRLVEVVPMGIAVMAIRRSHIADRDAMGVSHARSNGEREGSNGDAARGNQQCSCNRKQGSGLPLRRQPRTGRKA</sequence>
<dbReference type="Proteomes" id="UP001559025">
    <property type="component" value="Unassembled WGS sequence"/>
</dbReference>
<gene>
    <name evidence="3" type="ORF">V1479_22070</name>
</gene>
<evidence type="ECO:0000256" key="1">
    <source>
        <dbReference type="SAM" id="MobiDB-lite"/>
    </source>
</evidence>
<protein>
    <recommendedName>
        <fullName evidence="5">Secreted protein</fullName>
    </recommendedName>
</protein>
<organism evidence="3 4">
    <name type="scientific">Neoaquamicrobium sediminum</name>
    <dbReference type="NCBI Taxonomy" id="1849104"/>
    <lineage>
        <taxon>Bacteria</taxon>
        <taxon>Pseudomonadati</taxon>
        <taxon>Pseudomonadota</taxon>
        <taxon>Alphaproteobacteria</taxon>
        <taxon>Hyphomicrobiales</taxon>
        <taxon>Phyllobacteriaceae</taxon>
        <taxon>Neoaquamicrobium</taxon>
    </lineage>
</organism>
<feature type="region of interest" description="Disordered" evidence="1">
    <location>
        <begin position="45"/>
        <end position="95"/>
    </location>
</feature>
<evidence type="ECO:0008006" key="5">
    <source>
        <dbReference type="Google" id="ProtNLM"/>
    </source>
</evidence>
<dbReference type="RefSeq" id="WP_379016027.1">
    <property type="nucleotide sequence ID" value="NZ_JBHRYG010000047.1"/>
</dbReference>
<reference evidence="3 4" key="1">
    <citation type="submission" date="2024-01" db="EMBL/GenBank/DDBJ databases">
        <title>New evidence supports the origin of RcGTA from prophage.</title>
        <authorList>
            <person name="Xu Y."/>
            <person name="Liu B."/>
            <person name="Chen F."/>
        </authorList>
    </citation>
    <scope>NUCLEOTIDE SEQUENCE [LARGE SCALE GENOMIC DNA]</scope>
    <source>
        <strain evidence="3 4">CBW1107-2</strain>
    </source>
</reference>
<accession>A0ABV3WZ97</accession>
<keyword evidence="2" id="KW-1133">Transmembrane helix</keyword>
<feature type="compositionally biased region" description="Polar residues" evidence="1">
    <location>
        <begin position="69"/>
        <end position="79"/>
    </location>
</feature>
<name>A0ABV3WZ97_9HYPH</name>
<proteinExistence type="predicted"/>
<comment type="caution">
    <text evidence="3">The sequence shown here is derived from an EMBL/GenBank/DDBJ whole genome shotgun (WGS) entry which is preliminary data.</text>
</comment>
<feature type="transmembrane region" description="Helical" evidence="2">
    <location>
        <begin position="12"/>
        <end position="37"/>
    </location>
</feature>
<evidence type="ECO:0000313" key="3">
    <source>
        <dbReference type="EMBL" id="MEX4010008.1"/>
    </source>
</evidence>